<dbReference type="Pfam" id="PF00440">
    <property type="entry name" value="TetR_N"/>
    <property type="match status" value="1"/>
</dbReference>
<dbReference type="RefSeq" id="WP_091383346.1">
    <property type="nucleotide sequence ID" value="NZ_FNDV01000016.1"/>
</dbReference>
<organism evidence="3 4">
    <name type="scientific">Actinokineospora alba</name>
    <dbReference type="NCBI Taxonomy" id="504798"/>
    <lineage>
        <taxon>Bacteria</taxon>
        <taxon>Bacillati</taxon>
        <taxon>Actinomycetota</taxon>
        <taxon>Actinomycetes</taxon>
        <taxon>Pseudonocardiales</taxon>
        <taxon>Pseudonocardiaceae</taxon>
        <taxon>Actinokineospora</taxon>
    </lineage>
</organism>
<name>A0A1H0VXM4_9PSEU</name>
<evidence type="ECO:0000259" key="2">
    <source>
        <dbReference type="Pfam" id="PF00440"/>
    </source>
</evidence>
<evidence type="ECO:0000313" key="4">
    <source>
        <dbReference type="Proteomes" id="UP000199651"/>
    </source>
</evidence>
<dbReference type="Gene3D" id="1.10.357.10">
    <property type="entry name" value="Tetracycline Repressor, domain 2"/>
    <property type="match status" value="1"/>
</dbReference>
<dbReference type="STRING" id="504798.SAMN05421871_11620"/>
<dbReference type="OrthoDB" id="956698at2"/>
<keyword evidence="4" id="KW-1185">Reference proteome</keyword>
<sequence length="203" mass="22045">MSDLLSALPLRERKRARVRVGLWSHLVERIEKTPFAEVSVKELAAAVEVSEPTFFSHFPTKADLLGYHICLWRIRMVLASAAAGEGRAFLLRFFDETAKSIVDGPRMWFEITAEIARGGGLCAPQEISAAERLLVFGDPAALDIPVTPQADLFAHHLRAAGVADVPAAVTALLTGFYGVPLALGEGGLDQLADAYRDHVTRVV</sequence>
<dbReference type="AlphaFoldDB" id="A0A1H0VXM4"/>
<dbReference type="Proteomes" id="UP000199651">
    <property type="component" value="Unassembled WGS sequence"/>
</dbReference>
<dbReference type="InterPro" id="IPR009057">
    <property type="entry name" value="Homeodomain-like_sf"/>
</dbReference>
<dbReference type="GO" id="GO:0003677">
    <property type="term" value="F:DNA binding"/>
    <property type="evidence" value="ECO:0007669"/>
    <property type="project" value="UniProtKB-KW"/>
</dbReference>
<dbReference type="SUPFAM" id="SSF46689">
    <property type="entry name" value="Homeodomain-like"/>
    <property type="match status" value="1"/>
</dbReference>
<feature type="domain" description="HTH tetR-type" evidence="2">
    <location>
        <begin position="31"/>
        <end position="65"/>
    </location>
</feature>
<evidence type="ECO:0000256" key="1">
    <source>
        <dbReference type="ARBA" id="ARBA00023125"/>
    </source>
</evidence>
<proteinExistence type="predicted"/>
<protein>
    <submittedName>
        <fullName evidence="3">Regulatory protein, tetR family</fullName>
    </submittedName>
</protein>
<reference evidence="4" key="1">
    <citation type="submission" date="2016-10" db="EMBL/GenBank/DDBJ databases">
        <authorList>
            <person name="Varghese N."/>
            <person name="Submissions S."/>
        </authorList>
    </citation>
    <scope>NUCLEOTIDE SEQUENCE [LARGE SCALE GENOMIC DNA]</scope>
    <source>
        <strain evidence="4">IBRC-M 10655</strain>
    </source>
</reference>
<evidence type="ECO:0000313" key="3">
    <source>
        <dbReference type="EMBL" id="SDP82978.1"/>
    </source>
</evidence>
<gene>
    <name evidence="3" type="ORF">SAMN05192558_11619</name>
</gene>
<dbReference type="InterPro" id="IPR001647">
    <property type="entry name" value="HTH_TetR"/>
</dbReference>
<accession>A0A1H0VXM4</accession>
<keyword evidence="1" id="KW-0238">DNA-binding</keyword>
<dbReference type="EMBL" id="FNJB01000016">
    <property type="protein sequence ID" value="SDP82978.1"/>
    <property type="molecule type" value="Genomic_DNA"/>
</dbReference>